<dbReference type="GO" id="GO:0043139">
    <property type="term" value="F:5'-3' DNA helicase activity"/>
    <property type="evidence" value="ECO:0007669"/>
    <property type="project" value="UniProtKB-EC"/>
</dbReference>
<dbReference type="InterPro" id="IPR027417">
    <property type="entry name" value="P-loop_NTPase"/>
</dbReference>
<keyword evidence="1" id="KW-0234">DNA repair</keyword>
<evidence type="ECO:0000259" key="5">
    <source>
        <dbReference type="Pfam" id="PF14214"/>
    </source>
</evidence>
<evidence type="ECO:0000259" key="4">
    <source>
        <dbReference type="Pfam" id="PF05970"/>
    </source>
</evidence>
<feature type="compositionally biased region" description="Low complexity" evidence="2">
    <location>
        <begin position="1197"/>
        <end position="1215"/>
    </location>
</feature>
<evidence type="ECO:0000256" key="1">
    <source>
        <dbReference type="RuleBase" id="RU363044"/>
    </source>
</evidence>
<dbReference type="EC" id="5.6.2.3" evidence="1"/>
<feature type="compositionally biased region" description="Low complexity" evidence="2">
    <location>
        <begin position="1158"/>
        <end position="1174"/>
    </location>
</feature>
<dbReference type="InterPro" id="IPR025476">
    <property type="entry name" value="Helitron_helicase-like"/>
</dbReference>
<feature type="region of interest" description="Disordered" evidence="2">
    <location>
        <begin position="1158"/>
        <end position="1254"/>
    </location>
</feature>
<evidence type="ECO:0000313" key="7">
    <source>
        <dbReference type="EMBL" id="KAK1665802.1"/>
    </source>
</evidence>
<dbReference type="CDD" id="cd04481">
    <property type="entry name" value="RPA1_DBD_B_like"/>
    <property type="match status" value="1"/>
</dbReference>
<keyword evidence="1" id="KW-0347">Helicase</keyword>
<sequence>MDGSSVGKKNILPSSYTGGRRYMVENFQDAVAVARVHGCPDIFTTFTCNPKWPEITEAISVEPGQKPHNRADITVRVYHMKLQEYLTAIRRGEAFGKTVAVLHTVEFQKRGLPHAHILVWQDKEERGEVTPALIDSFISAEIPDPVEDPLGYALVAEFMMHGPCGEDNPKCPCMKDGGAKCYADVRTYNGTVYGSFKDACTARGLLGDDTEWYYAFDEALEWGMGNQLRQLFVTMILYCGVLDENAFFEKYWTYLAEDIQYRIRSLLHDASYTVPVDELRNMLLDELAVVFAKNGSSISNYGLPLKTVYANDLILNNMVSDELSQDCETLINTAETMQQQLNEDQKVAFQTIVGKVRDGKPGFFFVSGQGGTGKTFLWNAMVAYLRGYKRIVLTVASSGVASLLLPGGRTAHSRFKIPIDLENDGVCDIRRGTMLCSLIEAASLIIWDEALMTHRKCFEALDRSLRDVLSANDPLLAKLPFGGKVVVLGGDLRQILPVIEGGTRSQVVDAAITNSPLWGHIIVLPLTINQRLAVQTANVVLQAEAAAFAEWVLNIGDGTLPVVARQGESSPTWITIPDEYLVHTEGDKIAAIVESVYVDFLTRYSDPNYLKERAILTPTNDVAEDINKHVLSMVPGEEREYLSCDSTGNAADGIRNIDIFYPVEVLNTVKVNNFPYHRLVLKRGVPIMLLRNISQGTGLCNGTRLIMAINLLSEIHSRSNQWTISVLISRMWHYRGGTDEGPLQHTDVVLIDQEGNHMYGELPPATSERLKDVLAEGKVFIIRKFMCNDSKPSFRPVESPFMVQFTRYTTVQEMPALVDTYPFCTYSLTSFADIPAAVSRPARFVDVIGEIEMVSDIVPVQSIYQTAPSSTRTIILKDQLGNELRLVLWGDRALEFDAEAVRAMGVNEPVIAIFVGTLPKMSHGVKSLSGGSACRWYIDEDIPDINLFRESLGPQFVPLAPYVPTGPGAIVPRVFEAPTEKTTQELNDADPFVDMEKKFLCTVTVDRLGADQRWWFASCSVCRKSARHDGYQFQCFGKDCASVDAALVYCVSFFASDAVGQTEFVMFERVAAGVIGKQLLPLMRQRYPGHTTVAELAQAAKRDPAIPLEIERLIGQKYNLLVSISKRWNSGNSENLRYQVCRVEETYKSELPPLTFSASPGASSSSGGLGATLPPLGPFQSPMQSASPALGSHLSQVTRTAATATPPCVPVTPARGSSAPKRGARRSLFTSPSKDNSQVSADDPLAVDGDLLPGEETMTEPMIETASGTAIAVDSDKTNQAVIPKTKRNASSTKSGGLAKKLKP</sequence>
<comment type="catalytic activity">
    <reaction evidence="1">
        <text>ATP + H2O = ADP + phosphate + H(+)</text>
        <dbReference type="Rhea" id="RHEA:13065"/>
        <dbReference type="ChEBI" id="CHEBI:15377"/>
        <dbReference type="ChEBI" id="CHEBI:15378"/>
        <dbReference type="ChEBI" id="CHEBI:30616"/>
        <dbReference type="ChEBI" id="CHEBI:43474"/>
        <dbReference type="ChEBI" id="CHEBI:456216"/>
        <dbReference type="EC" id="5.6.2.3"/>
    </reaction>
</comment>
<protein>
    <recommendedName>
        <fullName evidence="1">ATP-dependent DNA helicase</fullName>
        <ecNumber evidence="1">5.6.2.3</ecNumber>
    </recommendedName>
</protein>
<evidence type="ECO:0000259" key="3">
    <source>
        <dbReference type="Pfam" id="PF02721"/>
    </source>
</evidence>
<evidence type="ECO:0000256" key="2">
    <source>
        <dbReference type="SAM" id="MobiDB-lite"/>
    </source>
</evidence>
<comment type="similarity">
    <text evidence="1">Belongs to the helicase family.</text>
</comment>
<dbReference type="InterPro" id="IPR049163">
    <property type="entry name" value="Pif1-like_2B_dom"/>
</dbReference>
<dbReference type="Pfam" id="PF14214">
    <property type="entry name" value="Helitron_like_N"/>
    <property type="match status" value="1"/>
</dbReference>
<proteinExistence type="inferred from homology"/>
<dbReference type="PANTHER" id="PTHR10492">
    <property type="match status" value="1"/>
</dbReference>
<keyword evidence="1" id="KW-0227">DNA damage</keyword>
<feature type="region of interest" description="Disordered" evidence="2">
    <location>
        <begin position="1268"/>
        <end position="1304"/>
    </location>
</feature>
<dbReference type="SUPFAM" id="SSF50249">
    <property type="entry name" value="Nucleic acid-binding proteins"/>
    <property type="match status" value="3"/>
</dbReference>
<dbReference type="GO" id="GO:0005524">
    <property type="term" value="F:ATP binding"/>
    <property type="evidence" value="ECO:0007669"/>
    <property type="project" value="UniProtKB-KW"/>
</dbReference>
<keyword evidence="1" id="KW-0067">ATP-binding</keyword>
<dbReference type="InterPro" id="IPR003871">
    <property type="entry name" value="RFA1B/D_OB_1st"/>
</dbReference>
<feature type="domain" description="Replication protein A 70 kDa DNA-binding subunit B/D first OB fold" evidence="3">
    <location>
        <begin position="710"/>
        <end position="813"/>
    </location>
</feature>
<accession>A0AAD8SXA7</accession>
<feature type="compositionally biased region" description="Polar residues" evidence="2">
    <location>
        <begin position="1228"/>
        <end position="1240"/>
    </location>
</feature>
<dbReference type="GO" id="GO:0016787">
    <property type="term" value="F:hydrolase activity"/>
    <property type="evidence" value="ECO:0007669"/>
    <property type="project" value="UniProtKB-KW"/>
</dbReference>
<keyword evidence="8" id="KW-1185">Reference proteome</keyword>
<dbReference type="CDD" id="cd04480">
    <property type="entry name" value="RPA1_DBD_A_like"/>
    <property type="match status" value="1"/>
</dbReference>
<feature type="domain" description="DNA helicase Pif1-like 2B" evidence="6">
    <location>
        <begin position="664"/>
        <end position="706"/>
    </location>
</feature>
<dbReference type="Pfam" id="PF02721">
    <property type="entry name" value="DUF223"/>
    <property type="match status" value="1"/>
</dbReference>
<dbReference type="Gene3D" id="2.40.50.140">
    <property type="entry name" value="Nucleic acid-binding proteins"/>
    <property type="match status" value="3"/>
</dbReference>
<dbReference type="Gene3D" id="3.40.50.300">
    <property type="entry name" value="P-loop containing nucleotide triphosphate hydrolases"/>
    <property type="match status" value="1"/>
</dbReference>
<name>A0AAD8SXA7_LOLMU</name>
<dbReference type="GO" id="GO:0006310">
    <property type="term" value="P:DNA recombination"/>
    <property type="evidence" value="ECO:0007669"/>
    <property type="project" value="UniProtKB-KW"/>
</dbReference>
<dbReference type="Pfam" id="PF05970">
    <property type="entry name" value="PIF1"/>
    <property type="match status" value="1"/>
</dbReference>
<reference evidence="7" key="1">
    <citation type="submission" date="2023-07" db="EMBL/GenBank/DDBJ databases">
        <title>A chromosome-level genome assembly of Lolium multiflorum.</title>
        <authorList>
            <person name="Chen Y."/>
            <person name="Copetti D."/>
            <person name="Kolliker R."/>
            <person name="Studer B."/>
        </authorList>
    </citation>
    <scope>NUCLEOTIDE SEQUENCE</scope>
    <source>
        <strain evidence="7">02402/16</strain>
        <tissue evidence="7">Leaf</tissue>
    </source>
</reference>
<gene>
    <name evidence="7" type="ORF">QYE76_053961</name>
</gene>
<evidence type="ECO:0000313" key="8">
    <source>
        <dbReference type="Proteomes" id="UP001231189"/>
    </source>
</evidence>
<organism evidence="7 8">
    <name type="scientific">Lolium multiflorum</name>
    <name type="common">Italian ryegrass</name>
    <name type="synonym">Lolium perenne subsp. multiflorum</name>
    <dbReference type="NCBI Taxonomy" id="4521"/>
    <lineage>
        <taxon>Eukaryota</taxon>
        <taxon>Viridiplantae</taxon>
        <taxon>Streptophyta</taxon>
        <taxon>Embryophyta</taxon>
        <taxon>Tracheophyta</taxon>
        <taxon>Spermatophyta</taxon>
        <taxon>Magnoliopsida</taxon>
        <taxon>Liliopsida</taxon>
        <taxon>Poales</taxon>
        <taxon>Poaceae</taxon>
        <taxon>BOP clade</taxon>
        <taxon>Pooideae</taxon>
        <taxon>Poodae</taxon>
        <taxon>Poeae</taxon>
        <taxon>Poeae Chloroplast Group 2 (Poeae type)</taxon>
        <taxon>Loliodinae</taxon>
        <taxon>Loliinae</taxon>
        <taxon>Lolium</taxon>
    </lineage>
</organism>
<evidence type="ECO:0000259" key="6">
    <source>
        <dbReference type="Pfam" id="PF21530"/>
    </source>
</evidence>
<dbReference type="EMBL" id="JAUUTY010000003">
    <property type="protein sequence ID" value="KAK1665802.1"/>
    <property type="molecule type" value="Genomic_DNA"/>
</dbReference>
<dbReference type="InterPro" id="IPR010285">
    <property type="entry name" value="DNA_helicase_pif1-like_DEAD"/>
</dbReference>
<dbReference type="InterPro" id="IPR012340">
    <property type="entry name" value="NA-bd_OB-fold"/>
</dbReference>
<dbReference type="GO" id="GO:0006281">
    <property type="term" value="P:DNA repair"/>
    <property type="evidence" value="ECO:0007669"/>
    <property type="project" value="UniProtKB-KW"/>
</dbReference>
<keyword evidence="1" id="KW-0547">Nucleotide-binding</keyword>
<feature type="domain" description="Helitron helicase-like" evidence="5">
    <location>
        <begin position="5"/>
        <end position="119"/>
    </location>
</feature>
<comment type="caution">
    <text evidence="7">The sequence shown here is derived from an EMBL/GenBank/DDBJ whole genome shotgun (WGS) entry which is preliminary data.</text>
</comment>
<dbReference type="Pfam" id="PF21530">
    <property type="entry name" value="Pif1_2B_dom"/>
    <property type="match status" value="1"/>
</dbReference>
<dbReference type="Proteomes" id="UP001231189">
    <property type="component" value="Unassembled WGS sequence"/>
</dbReference>
<feature type="domain" description="DNA helicase Pif1-like DEAD-box helicase" evidence="4">
    <location>
        <begin position="340"/>
        <end position="561"/>
    </location>
</feature>
<comment type="cofactor">
    <cofactor evidence="1">
        <name>Mg(2+)</name>
        <dbReference type="ChEBI" id="CHEBI:18420"/>
    </cofactor>
</comment>
<keyword evidence="1" id="KW-0378">Hydrolase</keyword>
<keyword evidence="1" id="KW-0233">DNA recombination</keyword>
<dbReference type="GO" id="GO:0000723">
    <property type="term" value="P:telomere maintenance"/>
    <property type="evidence" value="ECO:0007669"/>
    <property type="project" value="InterPro"/>
</dbReference>
<dbReference type="SUPFAM" id="SSF52540">
    <property type="entry name" value="P-loop containing nucleoside triphosphate hydrolases"/>
    <property type="match status" value="2"/>
</dbReference>
<dbReference type="PANTHER" id="PTHR10492:SF90">
    <property type="entry name" value="ATP-DEPENDENT DNA HELICASE"/>
    <property type="match status" value="1"/>
</dbReference>